<reference evidence="1" key="2">
    <citation type="journal article" date="2021" name="Genome Biol. Evol.">
        <title>Developing a high-quality reference genome for a parasitic bivalve with doubly uniparental inheritance (Bivalvia: Unionida).</title>
        <authorList>
            <person name="Smith C.H."/>
        </authorList>
    </citation>
    <scope>NUCLEOTIDE SEQUENCE</scope>
    <source>
        <strain evidence="1">CHS0354</strain>
        <tissue evidence="1">Mantle</tissue>
    </source>
</reference>
<protein>
    <submittedName>
        <fullName evidence="1">Uncharacterized protein</fullName>
    </submittedName>
</protein>
<sequence length="267" mass="29114">MRNLLCINVSHASSSVIDTVRFIVALDTGEGWIRVGGISCMTHRLGCEICSVYMCPMHPQSLHTGRRYGKYCSSVNGTVGLIVPLDTEGWIRLGGISCMTHRLGCEICSVYMFPMHPQSLHTGRRYGKYCSSVNGTVGLIVPLDTGEGWIRVCGISCKTNRLGCEICSVYMCPMHQQSLHNGRRYGKCYSVIGTGVLIVALNTEGWIRVGGISCMTLMRNLHTCVPCIQSLHTGRRYGKCCSVVATVGLIVALHTEKVGSMLVGFLA</sequence>
<keyword evidence="2" id="KW-1185">Reference proteome</keyword>
<dbReference type="AlphaFoldDB" id="A0AAE0SAL7"/>
<reference evidence="1" key="1">
    <citation type="journal article" date="2021" name="Genome Biol. Evol.">
        <title>A High-Quality Reference Genome for a Parasitic Bivalve with Doubly Uniparental Inheritance (Bivalvia: Unionida).</title>
        <authorList>
            <person name="Smith C.H."/>
        </authorList>
    </citation>
    <scope>NUCLEOTIDE SEQUENCE</scope>
    <source>
        <strain evidence="1">CHS0354</strain>
    </source>
</reference>
<evidence type="ECO:0000313" key="1">
    <source>
        <dbReference type="EMBL" id="KAK3588457.1"/>
    </source>
</evidence>
<accession>A0AAE0SAL7</accession>
<name>A0AAE0SAL7_9BIVA</name>
<dbReference type="EMBL" id="JAEAOA010001497">
    <property type="protein sequence ID" value="KAK3588457.1"/>
    <property type="molecule type" value="Genomic_DNA"/>
</dbReference>
<reference evidence="1" key="3">
    <citation type="submission" date="2023-05" db="EMBL/GenBank/DDBJ databases">
        <authorList>
            <person name="Smith C.H."/>
        </authorList>
    </citation>
    <scope>NUCLEOTIDE SEQUENCE</scope>
    <source>
        <strain evidence="1">CHS0354</strain>
        <tissue evidence="1">Mantle</tissue>
    </source>
</reference>
<comment type="caution">
    <text evidence="1">The sequence shown here is derived from an EMBL/GenBank/DDBJ whole genome shotgun (WGS) entry which is preliminary data.</text>
</comment>
<evidence type="ECO:0000313" key="2">
    <source>
        <dbReference type="Proteomes" id="UP001195483"/>
    </source>
</evidence>
<gene>
    <name evidence="1" type="ORF">CHS0354_025114</name>
</gene>
<organism evidence="1 2">
    <name type="scientific">Potamilus streckersoni</name>
    <dbReference type="NCBI Taxonomy" id="2493646"/>
    <lineage>
        <taxon>Eukaryota</taxon>
        <taxon>Metazoa</taxon>
        <taxon>Spiralia</taxon>
        <taxon>Lophotrochozoa</taxon>
        <taxon>Mollusca</taxon>
        <taxon>Bivalvia</taxon>
        <taxon>Autobranchia</taxon>
        <taxon>Heteroconchia</taxon>
        <taxon>Palaeoheterodonta</taxon>
        <taxon>Unionida</taxon>
        <taxon>Unionoidea</taxon>
        <taxon>Unionidae</taxon>
        <taxon>Ambleminae</taxon>
        <taxon>Lampsilini</taxon>
        <taxon>Potamilus</taxon>
    </lineage>
</organism>
<dbReference type="Proteomes" id="UP001195483">
    <property type="component" value="Unassembled WGS sequence"/>
</dbReference>
<proteinExistence type="predicted"/>